<proteinExistence type="predicted"/>
<reference evidence="2 4" key="2">
    <citation type="submission" date="2018-06" db="EMBL/GenBank/DDBJ databases">
        <authorList>
            <consortium name="Pathogen Informatics"/>
            <person name="Doyle S."/>
        </authorList>
    </citation>
    <scope>NUCLEOTIDE SEQUENCE [LARGE SCALE GENOMIC DNA]</scope>
    <source>
        <strain evidence="2 4">NCTC12239</strain>
    </source>
</reference>
<evidence type="ECO:0000313" key="4">
    <source>
        <dbReference type="Proteomes" id="UP000254040"/>
    </source>
</evidence>
<dbReference type="EMBL" id="UGOG01000001">
    <property type="protein sequence ID" value="STX61316.1"/>
    <property type="molecule type" value="Genomic_DNA"/>
</dbReference>
<evidence type="ECO:0000313" key="3">
    <source>
        <dbReference type="Proteomes" id="UP000054985"/>
    </source>
</evidence>
<reference evidence="1 3" key="1">
    <citation type="submission" date="2015-11" db="EMBL/GenBank/DDBJ databases">
        <title>Genomic analysis of 38 Legionella species identifies large and diverse effector repertoires.</title>
        <authorList>
            <person name="Burstein D."/>
            <person name="Amaro F."/>
            <person name="Zusman T."/>
            <person name="Lifshitz Z."/>
            <person name="Cohen O."/>
            <person name="Gilbert J.A."/>
            <person name="Pupko T."/>
            <person name="Shuman H.A."/>
            <person name="Segal G."/>
        </authorList>
    </citation>
    <scope>NUCLEOTIDE SEQUENCE [LARGE SCALE GENOMIC DNA]</scope>
    <source>
        <strain evidence="1 3">ATCC 43877</strain>
    </source>
</reference>
<organism evidence="2 4">
    <name type="scientific">Legionella moravica</name>
    <dbReference type="NCBI Taxonomy" id="39962"/>
    <lineage>
        <taxon>Bacteria</taxon>
        <taxon>Pseudomonadati</taxon>
        <taxon>Pseudomonadota</taxon>
        <taxon>Gammaproteobacteria</taxon>
        <taxon>Legionellales</taxon>
        <taxon>Legionellaceae</taxon>
        <taxon>Legionella</taxon>
    </lineage>
</organism>
<keyword evidence="3" id="KW-1185">Reference proteome</keyword>
<sequence length="176" mass="19934">MGFKGILLFFILGSVIYFFLHQSPAHHIGPVLNSTVLAFDYDGRHSTVTPQSLIDGDALIFLKVVPNDNKLDIVSSLKQLQDYDSNKNGYIALDSPDFKDYYFGRYLQYKDVLEYRQLNQLGIGGIALQYTGNQVTSAQVILSDNTRRNLSKVKIISDVLERVHLKECDEQCDLPQ</sequence>
<accession>A0A378JS74</accession>
<dbReference type="EMBL" id="LNYN01000019">
    <property type="protein sequence ID" value="KTD34710.1"/>
    <property type="molecule type" value="Genomic_DNA"/>
</dbReference>
<dbReference type="Proteomes" id="UP000054985">
    <property type="component" value="Unassembled WGS sequence"/>
</dbReference>
<gene>
    <name evidence="1" type="ORF">Lmor_1243</name>
    <name evidence="2" type="ORF">NCTC12239_00222</name>
</gene>
<protein>
    <submittedName>
        <fullName evidence="2">Uncharacterized protein</fullName>
    </submittedName>
</protein>
<dbReference type="AlphaFoldDB" id="A0A378JS74"/>
<name>A0A378JS74_9GAMM</name>
<evidence type="ECO:0000313" key="2">
    <source>
        <dbReference type="EMBL" id="STX61316.1"/>
    </source>
</evidence>
<evidence type="ECO:0000313" key="1">
    <source>
        <dbReference type="EMBL" id="KTD34710.1"/>
    </source>
</evidence>
<dbReference type="Proteomes" id="UP000254040">
    <property type="component" value="Unassembled WGS sequence"/>
</dbReference>